<dbReference type="Gene3D" id="2.20.25.240">
    <property type="match status" value="1"/>
</dbReference>
<proteinExistence type="predicted"/>
<sequence length="63" mass="6922">MLLGKYTYSQMHSSKKFYCSKRRRGCKASVALHAGGAIAAADVHHTHPPDDFLITKSGAYVKI</sequence>
<name>A0ABQ7QXT0_PLUXY</name>
<reference evidence="1 2" key="1">
    <citation type="submission" date="2021-06" db="EMBL/GenBank/DDBJ databases">
        <title>A haploid diamondback moth (Plutella xylostella L.) genome assembly resolves 31 chromosomes and identifies a diamide resistance mutation.</title>
        <authorList>
            <person name="Ward C.M."/>
            <person name="Perry K.D."/>
            <person name="Baker G."/>
            <person name="Powis K."/>
            <person name="Heckel D.G."/>
            <person name="Baxter S.W."/>
        </authorList>
    </citation>
    <scope>NUCLEOTIDE SEQUENCE [LARGE SCALE GENOMIC DNA]</scope>
    <source>
        <strain evidence="1 2">LV</strain>
        <tissue evidence="1">Single pupa</tissue>
    </source>
</reference>
<dbReference type="Proteomes" id="UP000823941">
    <property type="component" value="Chromosome 6"/>
</dbReference>
<evidence type="ECO:0000313" key="1">
    <source>
        <dbReference type="EMBL" id="KAG7309858.1"/>
    </source>
</evidence>
<accession>A0ABQ7QXT0</accession>
<evidence type="ECO:0008006" key="3">
    <source>
        <dbReference type="Google" id="ProtNLM"/>
    </source>
</evidence>
<dbReference type="EMBL" id="JAHIBW010000006">
    <property type="protein sequence ID" value="KAG7309858.1"/>
    <property type="molecule type" value="Genomic_DNA"/>
</dbReference>
<comment type="caution">
    <text evidence="1">The sequence shown here is derived from an EMBL/GenBank/DDBJ whole genome shotgun (WGS) entry which is preliminary data.</text>
</comment>
<protein>
    <recommendedName>
        <fullName evidence="3">FLYWCH-type domain-containing protein</fullName>
    </recommendedName>
</protein>
<evidence type="ECO:0000313" key="2">
    <source>
        <dbReference type="Proteomes" id="UP000823941"/>
    </source>
</evidence>
<keyword evidence="2" id="KW-1185">Reference proteome</keyword>
<organism evidence="1 2">
    <name type="scientific">Plutella xylostella</name>
    <name type="common">Diamondback moth</name>
    <name type="synonym">Plutella maculipennis</name>
    <dbReference type="NCBI Taxonomy" id="51655"/>
    <lineage>
        <taxon>Eukaryota</taxon>
        <taxon>Metazoa</taxon>
        <taxon>Ecdysozoa</taxon>
        <taxon>Arthropoda</taxon>
        <taxon>Hexapoda</taxon>
        <taxon>Insecta</taxon>
        <taxon>Pterygota</taxon>
        <taxon>Neoptera</taxon>
        <taxon>Endopterygota</taxon>
        <taxon>Lepidoptera</taxon>
        <taxon>Glossata</taxon>
        <taxon>Ditrysia</taxon>
        <taxon>Yponomeutoidea</taxon>
        <taxon>Plutellidae</taxon>
        <taxon>Plutella</taxon>
    </lineage>
</organism>
<gene>
    <name evidence="1" type="ORF">JYU34_004371</name>
</gene>